<evidence type="ECO:0000313" key="5">
    <source>
        <dbReference type="Proteomes" id="UP000257109"/>
    </source>
</evidence>
<evidence type="ECO:0000259" key="3">
    <source>
        <dbReference type="Pfam" id="PF17032"/>
    </source>
</evidence>
<accession>A0A371E7S1</accession>
<gene>
    <name evidence="4" type="ORF">CR513_59618</name>
</gene>
<dbReference type="AlphaFoldDB" id="A0A371E7S1"/>
<feature type="chain" id="PRO_5016571776" description="Zinc-ribbon 15 domain-containing protein" evidence="2">
    <location>
        <begin position="21"/>
        <end position="97"/>
    </location>
</feature>
<dbReference type="Pfam" id="PF17032">
    <property type="entry name" value="Zn_ribbon_15"/>
    <property type="match status" value="1"/>
</dbReference>
<organism evidence="4 5">
    <name type="scientific">Mucuna pruriens</name>
    <name type="common">Velvet bean</name>
    <name type="synonym">Dolichos pruriens</name>
    <dbReference type="NCBI Taxonomy" id="157652"/>
    <lineage>
        <taxon>Eukaryota</taxon>
        <taxon>Viridiplantae</taxon>
        <taxon>Streptophyta</taxon>
        <taxon>Embryophyta</taxon>
        <taxon>Tracheophyta</taxon>
        <taxon>Spermatophyta</taxon>
        <taxon>Magnoliopsida</taxon>
        <taxon>eudicotyledons</taxon>
        <taxon>Gunneridae</taxon>
        <taxon>Pentapetalae</taxon>
        <taxon>rosids</taxon>
        <taxon>fabids</taxon>
        <taxon>Fabales</taxon>
        <taxon>Fabaceae</taxon>
        <taxon>Papilionoideae</taxon>
        <taxon>50 kb inversion clade</taxon>
        <taxon>NPAAA clade</taxon>
        <taxon>indigoferoid/millettioid clade</taxon>
        <taxon>Phaseoleae</taxon>
        <taxon>Mucuna</taxon>
    </lineage>
</organism>
<evidence type="ECO:0000256" key="1">
    <source>
        <dbReference type="SAM" id="MobiDB-lite"/>
    </source>
</evidence>
<keyword evidence="5" id="KW-1185">Reference proteome</keyword>
<name>A0A371E7S1_MUCPR</name>
<dbReference type="InterPro" id="IPR053281">
    <property type="entry name" value="Double_zinc_ribbon"/>
</dbReference>
<dbReference type="InterPro" id="IPR031493">
    <property type="entry name" value="Zinc_ribbon_15"/>
</dbReference>
<evidence type="ECO:0000313" key="4">
    <source>
        <dbReference type="EMBL" id="RDX62086.1"/>
    </source>
</evidence>
<reference evidence="4" key="1">
    <citation type="submission" date="2018-05" db="EMBL/GenBank/DDBJ databases">
        <title>Draft genome of Mucuna pruriens seed.</title>
        <authorList>
            <person name="Nnadi N.E."/>
            <person name="Vos R."/>
            <person name="Hasami M.H."/>
            <person name="Devisetty U.K."/>
            <person name="Aguiy J.C."/>
        </authorList>
    </citation>
    <scope>NUCLEOTIDE SEQUENCE [LARGE SCALE GENOMIC DNA]</scope>
    <source>
        <strain evidence="4">JCA_2017</strain>
    </source>
</reference>
<dbReference type="OrthoDB" id="1850117at2759"/>
<sequence>MILRKSTFLLFVLSLTRVEAEVRQVIRRCGQRVNVVNYDRVLKLFFHFPVWRWPAQDPLFHCATCKRFLPYSYSLPPTSAAPESPSPSLPDSAPSQL</sequence>
<evidence type="ECO:0000256" key="2">
    <source>
        <dbReference type="SAM" id="SignalP"/>
    </source>
</evidence>
<feature type="region of interest" description="Disordered" evidence="1">
    <location>
        <begin position="77"/>
        <end position="97"/>
    </location>
</feature>
<feature type="signal peptide" evidence="2">
    <location>
        <begin position="1"/>
        <end position="20"/>
    </location>
</feature>
<feature type="domain" description="Zinc-ribbon 15" evidence="3">
    <location>
        <begin position="28"/>
        <end position="72"/>
    </location>
</feature>
<dbReference type="EMBL" id="QJKJ01015699">
    <property type="protein sequence ID" value="RDX62086.1"/>
    <property type="molecule type" value="Genomic_DNA"/>
</dbReference>
<dbReference type="PANTHER" id="PTHR36718:SF1">
    <property type="entry name" value="DOUBLE ZINC RIBBON PROTEIN MJ0416"/>
    <property type="match status" value="1"/>
</dbReference>
<dbReference type="STRING" id="157652.A0A371E7S1"/>
<dbReference type="PANTHER" id="PTHR36718">
    <property type="entry name" value="OS05G0435400 PROTEIN"/>
    <property type="match status" value="1"/>
</dbReference>
<keyword evidence="2" id="KW-0732">Signal</keyword>
<dbReference type="Proteomes" id="UP000257109">
    <property type="component" value="Unassembled WGS sequence"/>
</dbReference>
<proteinExistence type="predicted"/>
<comment type="caution">
    <text evidence="4">The sequence shown here is derived from an EMBL/GenBank/DDBJ whole genome shotgun (WGS) entry which is preliminary data.</text>
</comment>
<feature type="non-terminal residue" evidence="4">
    <location>
        <position position="1"/>
    </location>
</feature>
<protein>
    <recommendedName>
        <fullName evidence="3">Zinc-ribbon 15 domain-containing protein</fullName>
    </recommendedName>
</protein>